<dbReference type="CDD" id="cd00268">
    <property type="entry name" value="DEADc"/>
    <property type="match status" value="1"/>
</dbReference>
<evidence type="ECO:0000259" key="8">
    <source>
        <dbReference type="PROSITE" id="PS51192"/>
    </source>
</evidence>
<feature type="domain" description="Helicase ATP-binding" evidence="8">
    <location>
        <begin position="38"/>
        <end position="212"/>
    </location>
</feature>
<dbReference type="InterPro" id="IPR014001">
    <property type="entry name" value="Helicase_ATP-bd"/>
</dbReference>
<reference evidence="11" key="1">
    <citation type="submission" date="2023-01" db="EMBL/GenBank/DDBJ databases">
        <title>Sulfurovum sp. XTW-4 genome assembly.</title>
        <authorList>
            <person name="Wang J."/>
        </authorList>
    </citation>
    <scope>NUCLEOTIDE SEQUENCE</scope>
    <source>
        <strain evidence="11">XTW-4</strain>
    </source>
</reference>
<organism evidence="11 12">
    <name type="scientific">Sulfurovum xiamenensis</name>
    <dbReference type="NCBI Taxonomy" id="3019066"/>
    <lineage>
        <taxon>Bacteria</taxon>
        <taxon>Pseudomonadati</taxon>
        <taxon>Campylobacterota</taxon>
        <taxon>Epsilonproteobacteria</taxon>
        <taxon>Campylobacterales</taxon>
        <taxon>Sulfurovaceae</taxon>
        <taxon>Sulfurovum</taxon>
    </lineage>
</organism>
<evidence type="ECO:0000259" key="9">
    <source>
        <dbReference type="PROSITE" id="PS51194"/>
    </source>
</evidence>
<dbReference type="InterPro" id="IPR050079">
    <property type="entry name" value="DEAD_box_RNA_helicase"/>
</dbReference>
<evidence type="ECO:0000256" key="3">
    <source>
        <dbReference type="ARBA" id="ARBA00022806"/>
    </source>
</evidence>
<dbReference type="SMART" id="SM00487">
    <property type="entry name" value="DEXDc"/>
    <property type="match status" value="1"/>
</dbReference>
<dbReference type="PANTHER" id="PTHR47959">
    <property type="entry name" value="ATP-DEPENDENT RNA HELICASE RHLE-RELATED"/>
    <property type="match status" value="1"/>
</dbReference>
<feature type="domain" description="Helicase C-terminal" evidence="9">
    <location>
        <begin position="242"/>
        <end position="388"/>
    </location>
</feature>
<proteinExistence type="inferred from homology"/>
<dbReference type="InterPro" id="IPR011545">
    <property type="entry name" value="DEAD/DEAH_box_helicase_dom"/>
</dbReference>
<evidence type="ECO:0000256" key="2">
    <source>
        <dbReference type="ARBA" id="ARBA00022801"/>
    </source>
</evidence>
<name>A0ABT7QQW2_9BACT</name>
<dbReference type="PROSITE" id="PS51195">
    <property type="entry name" value="Q_MOTIF"/>
    <property type="match status" value="1"/>
</dbReference>
<dbReference type="InterPro" id="IPR014014">
    <property type="entry name" value="RNA_helicase_DEAD_Q_motif"/>
</dbReference>
<dbReference type="RefSeq" id="WP_289401519.1">
    <property type="nucleotide sequence ID" value="NZ_JAQIBC010000002.1"/>
</dbReference>
<comment type="caution">
    <text evidence="11">The sequence shown here is derived from an EMBL/GenBank/DDBJ whole genome shotgun (WGS) entry which is preliminary data.</text>
</comment>
<evidence type="ECO:0000256" key="1">
    <source>
        <dbReference type="ARBA" id="ARBA00022741"/>
    </source>
</evidence>
<dbReference type="PROSITE" id="PS51192">
    <property type="entry name" value="HELICASE_ATP_BIND_1"/>
    <property type="match status" value="1"/>
</dbReference>
<dbReference type="Pfam" id="PF00270">
    <property type="entry name" value="DEAD"/>
    <property type="match status" value="1"/>
</dbReference>
<dbReference type="PANTHER" id="PTHR47959:SF13">
    <property type="entry name" value="ATP-DEPENDENT RNA HELICASE RHLE"/>
    <property type="match status" value="1"/>
</dbReference>
<keyword evidence="2" id="KW-0378">Hydrolase</keyword>
<dbReference type="SUPFAM" id="SSF52540">
    <property type="entry name" value="P-loop containing nucleoside triphosphate hydrolases"/>
    <property type="match status" value="1"/>
</dbReference>
<sequence length="432" mass="48866">MKGNIIKSFEKLNLHPDILKAIAHAKYEQTTIIQNKVIPPALKGADILGASKSGTGKTAAYVLPLLNKLQKIVKHDQKVVRALIIVPTIELVDQVSRTINDFSRYLDIKNVKIQGGIHKSAQLERLSQGADIIVATPGRLQNFIEDKKINLDYINTVILDEADTMLELGFLSEIQGILKHCVQPKQTMMFSATISQNIKKLAKEFLRDPAIVEVSQRRDVVDFIAHRAYKVDKARKAELTAKLIQDMHLDQVLLFASTKESANKIYEYLRSQNIRTSIIHGDLTRGARAKSLALLKSGKTQVLVATDIAARGIDIKELSMVINYDMPEGTDDFTHRVGRTGRANHKGSVISILTTRDYDVFSKMERNLRLNIKREIYPGFELTDKQPRQKQPKKKSLIERKGKFDFHKQKMQKKSAQKKSAQTKKKQPGRKK</sequence>
<keyword evidence="12" id="KW-1185">Reference proteome</keyword>
<evidence type="ECO:0000313" key="12">
    <source>
        <dbReference type="Proteomes" id="UP001169066"/>
    </source>
</evidence>
<evidence type="ECO:0000256" key="4">
    <source>
        <dbReference type="ARBA" id="ARBA00022840"/>
    </source>
</evidence>
<dbReference type="InterPro" id="IPR001650">
    <property type="entry name" value="Helicase_C-like"/>
</dbReference>
<feature type="region of interest" description="Disordered" evidence="7">
    <location>
        <begin position="381"/>
        <end position="432"/>
    </location>
</feature>
<keyword evidence="1" id="KW-0547">Nucleotide-binding</keyword>
<dbReference type="Proteomes" id="UP001169066">
    <property type="component" value="Unassembled WGS sequence"/>
</dbReference>
<keyword evidence="4" id="KW-0067">ATP-binding</keyword>
<keyword evidence="3 11" id="KW-0347">Helicase</keyword>
<comment type="similarity">
    <text evidence="5">Belongs to the DEAD box helicase family.</text>
</comment>
<dbReference type="InterPro" id="IPR027417">
    <property type="entry name" value="P-loop_NTPase"/>
</dbReference>
<evidence type="ECO:0000256" key="6">
    <source>
        <dbReference type="PROSITE-ProRule" id="PRU00552"/>
    </source>
</evidence>
<dbReference type="EMBL" id="JAQIBC010000002">
    <property type="protein sequence ID" value="MDM5263485.1"/>
    <property type="molecule type" value="Genomic_DNA"/>
</dbReference>
<dbReference type="GO" id="GO:0004386">
    <property type="term" value="F:helicase activity"/>
    <property type="evidence" value="ECO:0007669"/>
    <property type="project" value="UniProtKB-KW"/>
</dbReference>
<protein>
    <submittedName>
        <fullName evidence="11">DEAD/DEAH box helicase</fullName>
    </submittedName>
</protein>
<feature type="short sequence motif" description="Q motif" evidence="6">
    <location>
        <begin position="7"/>
        <end position="35"/>
    </location>
</feature>
<accession>A0ABT7QQW2</accession>
<evidence type="ECO:0000256" key="7">
    <source>
        <dbReference type="SAM" id="MobiDB-lite"/>
    </source>
</evidence>
<dbReference type="PROSITE" id="PS51194">
    <property type="entry name" value="HELICASE_CTER"/>
    <property type="match status" value="1"/>
</dbReference>
<gene>
    <name evidence="11" type="ORF">PF327_04680</name>
</gene>
<dbReference type="Gene3D" id="3.40.50.300">
    <property type="entry name" value="P-loop containing nucleotide triphosphate hydrolases"/>
    <property type="match status" value="2"/>
</dbReference>
<dbReference type="Pfam" id="PF00271">
    <property type="entry name" value="Helicase_C"/>
    <property type="match status" value="1"/>
</dbReference>
<feature type="compositionally biased region" description="Basic residues" evidence="7">
    <location>
        <begin position="409"/>
        <end position="432"/>
    </location>
</feature>
<dbReference type="InterPro" id="IPR044742">
    <property type="entry name" value="DEAD/DEAH_RhlB"/>
</dbReference>
<evidence type="ECO:0000259" key="10">
    <source>
        <dbReference type="PROSITE" id="PS51195"/>
    </source>
</evidence>
<dbReference type="CDD" id="cd18787">
    <property type="entry name" value="SF2_C_DEAD"/>
    <property type="match status" value="1"/>
</dbReference>
<evidence type="ECO:0000313" key="11">
    <source>
        <dbReference type="EMBL" id="MDM5263485.1"/>
    </source>
</evidence>
<evidence type="ECO:0000256" key="5">
    <source>
        <dbReference type="ARBA" id="ARBA00038437"/>
    </source>
</evidence>
<feature type="compositionally biased region" description="Basic and acidic residues" evidence="7">
    <location>
        <begin position="396"/>
        <end position="408"/>
    </location>
</feature>
<dbReference type="SMART" id="SM00490">
    <property type="entry name" value="HELICc"/>
    <property type="match status" value="1"/>
</dbReference>
<feature type="domain" description="DEAD-box RNA helicase Q" evidence="10">
    <location>
        <begin position="7"/>
        <end position="35"/>
    </location>
</feature>